<dbReference type="GO" id="GO:0016616">
    <property type="term" value="F:oxidoreductase activity, acting on the CH-OH group of donors, NAD or NADP as acceptor"/>
    <property type="evidence" value="ECO:0007669"/>
    <property type="project" value="InterPro"/>
</dbReference>
<evidence type="ECO:0000259" key="1">
    <source>
        <dbReference type="Pfam" id="PF03721"/>
    </source>
</evidence>
<dbReference type="Gene3D" id="1.20.5.100">
    <property type="entry name" value="Cytochrome c1, transmembrane anchor, C-terminal"/>
    <property type="match status" value="1"/>
</dbReference>
<dbReference type="Gene3D" id="3.40.50.720">
    <property type="entry name" value="NAD(P)-binding Rossmann-like Domain"/>
    <property type="match status" value="1"/>
</dbReference>
<dbReference type="AlphaFoldDB" id="A0A2J0ME30"/>
<dbReference type="InterPro" id="IPR036291">
    <property type="entry name" value="NAD(P)-bd_dom_sf"/>
</dbReference>
<name>A0A2J0ME30_9BACT</name>
<protein>
    <submittedName>
        <fullName evidence="2">UDP-glucose 6-dehydrogenase</fullName>
    </submittedName>
</protein>
<reference evidence="3" key="1">
    <citation type="submission" date="2017-09" db="EMBL/GenBank/DDBJ databases">
        <title>Depth-based differentiation of microbial function through sediment-hosted aquifers and enrichment of novel symbionts in the deep terrestrial subsurface.</title>
        <authorList>
            <person name="Probst A.J."/>
            <person name="Ladd B."/>
            <person name="Jarett J.K."/>
            <person name="Geller-Mcgrath D.E."/>
            <person name="Sieber C.M.K."/>
            <person name="Emerson J.B."/>
            <person name="Anantharaman K."/>
            <person name="Thomas B.C."/>
            <person name="Malmstrom R."/>
            <person name="Stieglmeier M."/>
            <person name="Klingl A."/>
            <person name="Woyke T."/>
            <person name="Ryan C.M."/>
            <person name="Banfield J.F."/>
        </authorList>
    </citation>
    <scope>NUCLEOTIDE SEQUENCE [LARGE SCALE GENOMIC DNA]</scope>
</reference>
<dbReference type="Proteomes" id="UP000229132">
    <property type="component" value="Unassembled WGS sequence"/>
</dbReference>
<comment type="caution">
    <text evidence="2">The sequence shown here is derived from an EMBL/GenBank/DDBJ whole genome shotgun (WGS) entry which is preliminary data.</text>
</comment>
<dbReference type="EMBL" id="PFOX01000026">
    <property type="protein sequence ID" value="PIZ85993.1"/>
    <property type="molecule type" value="Genomic_DNA"/>
</dbReference>
<organism evidence="2 3">
    <name type="scientific">Candidatus Nomurabacteria bacterium CG_4_10_14_0_2_um_filter_33_9</name>
    <dbReference type="NCBI Taxonomy" id="1974728"/>
    <lineage>
        <taxon>Bacteria</taxon>
        <taxon>Candidatus Nomuraibacteriota</taxon>
    </lineage>
</organism>
<dbReference type="GO" id="GO:0051287">
    <property type="term" value="F:NAD binding"/>
    <property type="evidence" value="ECO:0007669"/>
    <property type="project" value="InterPro"/>
</dbReference>
<dbReference type="InterPro" id="IPR001732">
    <property type="entry name" value="UDP-Glc/GDP-Man_DH_N"/>
</dbReference>
<evidence type="ECO:0000313" key="3">
    <source>
        <dbReference type="Proteomes" id="UP000229132"/>
    </source>
</evidence>
<evidence type="ECO:0000313" key="2">
    <source>
        <dbReference type="EMBL" id="PIZ85993.1"/>
    </source>
</evidence>
<gene>
    <name evidence="2" type="ORF">COX94_01250</name>
</gene>
<dbReference type="PANTHER" id="PTHR43750">
    <property type="entry name" value="UDP-GLUCOSE 6-DEHYDROGENASE TUAD"/>
    <property type="match status" value="1"/>
</dbReference>
<dbReference type="PANTHER" id="PTHR43750:SF3">
    <property type="entry name" value="UDP-GLUCOSE 6-DEHYDROGENASE TUAD"/>
    <property type="match status" value="1"/>
</dbReference>
<proteinExistence type="predicted"/>
<accession>A0A2J0ME30</accession>
<feature type="non-terminal residue" evidence="2">
    <location>
        <position position="1"/>
    </location>
</feature>
<feature type="domain" description="UDP-glucose/GDP-mannose dehydrogenase N-terminal" evidence="1">
    <location>
        <begin position="3"/>
        <end position="122"/>
    </location>
</feature>
<dbReference type="Pfam" id="PF03721">
    <property type="entry name" value="UDPG_MGDP_dh_N"/>
    <property type="match status" value="1"/>
</dbReference>
<sequence>NLDRNRLSFSSSYEKAIPSSDVIFVCVGTPPLPDGSYDPKFVFSALESVAKNLKKYAVVVIKSTVPPSIGPSLKKIMDKNTSVSYDLASVPEFLREGSAVRDAFHPDRIVIGASSDKAKTILLKVHEKLPGERIIGDMLSAQLVKYAANAFLATKISFINLC</sequence>
<dbReference type="SUPFAM" id="SSF51735">
    <property type="entry name" value="NAD(P)-binding Rossmann-fold domains"/>
    <property type="match status" value="1"/>
</dbReference>